<dbReference type="EMBL" id="WIXI01000040">
    <property type="protein sequence ID" value="MQY46300.1"/>
    <property type="molecule type" value="Genomic_DNA"/>
</dbReference>
<reference evidence="5 6" key="1">
    <citation type="submission" date="2019-11" db="EMBL/GenBank/DDBJ databases">
        <title>Genome analysis of Rhizobacterium cereale a novel genus and species isolated from maize roots in North Spain.</title>
        <authorList>
            <person name="Menendez E."/>
            <person name="Flores-Felix J.D."/>
            <person name="Ramirez-Bahena M.-H."/>
            <person name="Igual J.M."/>
            <person name="Garcia-Fraile P."/>
            <person name="Peix A."/>
            <person name="Velazquez E."/>
        </authorList>
    </citation>
    <scope>NUCLEOTIDE SEQUENCE [LARGE SCALE GENOMIC DNA]</scope>
    <source>
        <strain evidence="5 6">RZME27</strain>
    </source>
</reference>
<feature type="domain" description="Mannitol dehydrogenase C-terminal" evidence="4">
    <location>
        <begin position="243"/>
        <end position="346"/>
    </location>
</feature>
<evidence type="ECO:0000313" key="5">
    <source>
        <dbReference type="EMBL" id="MQY46300.1"/>
    </source>
</evidence>
<evidence type="ECO:0000256" key="1">
    <source>
        <dbReference type="ARBA" id="ARBA00023002"/>
    </source>
</evidence>
<organism evidence="5 6">
    <name type="scientific">Endobacterium cereale</name>
    <dbReference type="NCBI Taxonomy" id="2663029"/>
    <lineage>
        <taxon>Bacteria</taxon>
        <taxon>Pseudomonadati</taxon>
        <taxon>Pseudomonadota</taxon>
        <taxon>Alphaproteobacteria</taxon>
        <taxon>Hyphomicrobiales</taxon>
        <taxon>Rhizobiaceae</taxon>
        <taxon>Endobacterium</taxon>
    </lineage>
</organism>
<dbReference type="Gene3D" id="1.10.1040.10">
    <property type="entry name" value="N-(1-d-carboxylethyl)-l-norvaline Dehydrogenase, domain 2"/>
    <property type="match status" value="1"/>
</dbReference>
<dbReference type="GO" id="GO:0016491">
    <property type="term" value="F:oxidoreductase activity"/>
    <property type="evidence" value="ECO:0007669"/>
    <property type="project" value="UniProtKB-KW"/>
</dbReference>
<keyword evidence="1" id="KW-0560">Oxidoreductase</keyword>
<evidence type="ECO:0000259" key="3">
    <source>
        <dbReference type="Pfam" id="PF01232"/>
    </source>
</evidence>
<feature type="domain" description="Mannitol dehydrogenase N-terminal" evidence="3">
    <location>
        <begin position="5"/>
        <end position="226"/>
    </location>
</feature>
<evidence type="ECO:0000259" key="4">
    <source>
        <dbReference type="Pfam" id="PF08125"/>
    </source>
</evidence>
<accession>A0A6A8A9I0</accession>
<dbReference type="SUPFAM" id="SSF51735">
    <property type="entry name" value="NAD(P)-binding Rossmann-fold domains"/>
    <property type="match status" value="1"/>
</dbReference>
<dbReference type="PANTHER" id="PTHR30524:SF0">
    <property type="entry name" value="ALTRONATE OXIDOREDUCTASE-RELATED"/>
    <property type="match status" value="1"/>
</dbReference>
<keyword evidence="6" id="KW-1185">Reference proteome</keyword>
<dbReference type="Pfam" id="PF08125">
    <property type="entry name" value="Mannitol_dh_C"/>
    <property type="match status" value="1"/>
</dbReference>
<dbReference type="InterPro" id="IPR013118">
    <property type="entry name" value="Mannitol_DH_C"/>
</dbReference>
<comment type="caution">
    <text evidence="5">The sequence shown here is derived from an EMBL/GenBank/DDBJ whole genome shotgun (WGS) entry which is preliminary data.</text>
</comment>
<gene>
    <name evidence="5" type="ORF">GAO09_09585</name>
</gene>
<dbReference type="Proteomes" id="UP000435138">
    <property type="component" value="Unassembled WGS sequence"/>
</dbReference>
<dbReference type="RefSeq" id="WP_153353791.1">
    <property type="nucleotide sequence ID" value="NZ_JAYKOO010000002.1"/>
</dbReference>
<evidence type="ECO:0000313" key="6">
    <source>
        <dbReference type="Proteomes" id="UP000435138"/>
    </source>
</evidence>
<protein>
    <submittedName>
        <fullName evidence="5">Mannitol dehydrogenase family protein</fullName>
    </submittedName>
</protein>
<evidence type="ECO:0000256" key="2">
    <source>
        <dbReference type="ARBA" id="ARBA00023027"/>
    </source>
</evidence>
<keyword evidence="2" id="KW-0520">NAD</keyword>
<dbReference type="InterPro" id="IPR013328">
    <property type="entry name" value="6PGD_dom2"/>
</dbReference>
<dbReference type="Pfam" id="PF01232">
    <property type="entry name" value="Mannitol_dh"/>
    <property type="match status" value="1"/>
</dbReference>
<sequence>MTGIILQFGTSRFLQAHADFFLHEAKQQGQNVLPVVIVQTSGSAERAGRLAAFADPAGFPVIIRGLEDGSPVERTVAVKSVERGLSVAGNWAEVVNLFCEQAEYVLSNTGDSGYDISSELEGAELDVLSPRPSFPGKLAQLLLARFQRTAKPLTILPCELINGNGPVLKGIIRDLAQKSGADAAFLAWLEEKVIFANTLVDRIVSEPIEPVGAVAEPYALWAVERTPGLTMPCTHPAIVLTDKLEPFERLKLHILNLGHTTLADIWLKEGRPKGETVKEILTDPAIRQRLDAVYRDEVVPGFAAHGMGDDAKAYVETTMGRFLNPYLEHRIADIAGNHALKIERRIKAFLDWAGTPAPTLEAIIQASDRKTA</sequence>
<dbReference type="Gene3D" id="3.40.50.720">
    <property type="entry name" value="NAD(P)-binding Rossmann-like Domain"/>
    <property type="match status" value="1"/>
</dbReference>
<dbReference type="SUPFAM" id="SSF48179">
    <property type="entry name" value="6-phosphogluconate dehydrogenase C-terminal domain-like"/>
    <property type="match status" value="1"/>
</dbReference>
<name>A0A6A8A9I0_9HYPH</name>
<proteinExistence type="predicted"/>
<dbReference type="InterPro" id="IPR008927">
    <property type="entry name" value="6-PGluconate_DH-like_C_sf"/>
</dbReference>
<dbReference type="AlphaFoldDB" id="A0A6A8A9I0"/>
<dbReference type="PANTHER" id="PTHR30524">
    <property type="entry name" value="MANNITOL-1-PHOSPHATE 5-DEHYDROGENASE"/>
    <property type="match status" value="1"/>
</dbReference>
<dbReference type="InterPro" id="IPR036291">
    <property type="entry name" value="NAD(P)-bd_dom_sf"/>
</dbReference>
<dbReference type="InterPro" id="IPR013131">
    <property type="entry name" value="Mannitol_DH_N"/>
</dbReference>